<evidence type="ECO:0000313" key="13">
    <source>
        <dbReference type="EMBL" id="RDX49950.1"/>
    </source>
</evidence>
<comment type="subcellular location">
    <subcellularLocation>
        <location evidence="2">Chromosome</location>
        <location evidence="2">Centromere</location>
    </subcellularLocation>
    <subcellularLocation>
        <location evidence="1">Nucleus</location>
    </subcellularLocation>
</comment>
<dbReference type="EMBL" id="KZ857402">
    <property type="protein sequence ID" value="RDX49950.1"/>
    <property type="molecule type" value="Genomic_DNA"/>
</dbReference>
<proteinExistence type="inferred from homology"/>
<keyword evidence="14" id="KW-1185">Reference proteome</keyword>
<evidence type="ECO:0000256" key="2">
    <source>
        <dbReference type="ARBA" id="ARBA00004584"/>
    </source>
</evidence>
<keyword evidence="6" id="KW-0498">Mitosis</keyword>
<evidence type="ECO:0000313" key="14">
    <source>
        <dbReference type="Proteomes" id="UP000256964"/>
    </source>
</evidence>
<dbReference type="GO" id="GO:0051301">
    <property type="term" value="P:cell division"/>
    <property type="evidence" value="ECO:0007669"/>
    <property type="project" value="UniProtKB-KW"/>
</dbReference>
<evidence type="ECO:0000256" key="7">
    <source>
        <dbReference type="ARBA" id="ARBA00023242"/>
    </source>
</evidence>
<feature type="region of interest" description="Disordered" evidence="10">
    <location>
        <begin position="113"/>
        <end position="229"/>
    </location>
</feature>
<evidence type="ECO:0000256" key="1">
    <source>
        <dbReference type="ARBA" id="ARBA00004123"/>
    </source>
</evidence>
<evidence type="ECO:0000259" key="11">
    <source>
        <dbReference type="Pfam" id="PF10444"/>
    </source>
</evidence>
<evidence type="ECO:0000256" key="10">
    <source>
        <dbReference type="SAM" id="MobiDB-lite"/>
    </source>
</evidence>
<dbReference type="InterPro" id="IPR018851">
    <property type="entry name" value="Borealin_N"/>
</dbReference>
<evidence type="ECO:0000259" key="12">
    <source>
        <dbReference type="Pfam" id="PF10512"/>
    </source>
</evidence>
<dbReference type="Proteomes" id="UP000256964">
    <property type="component" value="Unassembled WGS sequence"/>
</dbReference>
<feature type="compositionally biased region" description="Polar residues" evidence="10">
    <location>
        <begin position="140"/>
        <end position="150"/>
    </location>
</feature>
<name>A0A371DBR2_9APHY</name>
<sequence length="415" mass="45230">MSSSRTRSYSAEEKEQLLANLDLEVAHKTRQFEEWLADVLENFRRHQESLILRMPRIVRDVTLSEFVKYNGDIQAAVKGRNRELLGSSEDATIDFGTRKRKWVESQELEEKLAKGAQEAEGSRGVKNARMVTATPKKKTFSQPVPSTAQKSRLPITKTPAKTRTLSRIPSGAASPSPQKGGSKPLAFPRTPSRFASPAKPSQTARPASRVPSTSTFNPVLPTAAQHPRWPRKNEHMLSVNGSPLANPYQLDLKNWFKAVAEGEPDAPDIDVIHRAGHGHGPAAGGGKTLKKQPSIVIRSASSSSLLGVSVSSSQGGHSRSASQMTLVESDSHMWKGSAVGERPPSSLEDPFVVGPSFSALVSVQTRDGHVLEFDPLKTSPEELDALEGITDSAKKQAKEDMARLIQGALERWKLS</sequence>
<evidence type="ECO:0000256" key="4">
    <source>
        <dbReference type="ARBA" id="ARBA00022454"/>
    </source>
</evidence>
<dbReference type="GO" id="GO:0051233">
    <property type="term" value="C:spindle midzone"/>
    <property type="evidence" value="ECO:0007669"/>
    <property type="project" value="TreeGrafter"/>
</dbReference>
<dbReference type="PANTHER" id="PTHR16040">
    <property type="entry name" value="AUSTRALIN, ISOFORM A-RELATED"/>
    <property type="match status" value="1"/>
</dbReference>
<keyword evidence="5" id="KW-0132">Cell division</keyword>
<dbReference type="STRING" id="139420.A0A371DBR2"/>
<dbReference type="OrthoDB" id="2392550at2759"/>
<dbReference type="GO" id="GO:0000070">
    <property type="term" value="P:mitotic sister chromatid segregation"/>
    <property type="evidence" value="ECO:0007669"/>
    <property type="project" value="TreeGrafter"/>
</dbReference>
<feature type="compositionally biased region" description="Polar residues" evidence="10">
    <location>
        <begin position="159"/>
        <end position="179"/>
    </location>
</feature>
<feature type="domain" description="Borealin N-terminal" evidence="11">
    <location>
        <begin position="13"/>
        <end position="68"/>
    </location>
</feature>
<dbReference type="GO" id="GO:0005634">
    <property type="term" value="C:nucleus"/>
    <property type="evidence" value="ECO:0007669"/>
    <property type="project" value="UniProtKB-SubCell"/>
</dbReference>
<gene>
    <name evidence="13" type="ORF">OH76DRAFT_499660</name>
</gene>
<accession>A0A371DBR2</accession>
<reference evidence="13 14" key="1">
    <citation type="journal article" date="2018" name="Biotechnol. Biofuels">
        <title>Integrative visual omics of the white-rot fungus Polyporus brumalis exposes the biotechnological potential of its oxidative enzymes for delignifying raw plant biomass.</title>
        <authorList>
            <person name="Miyauchi S."/>
            <person name="Rancon A."/>
            <person name="Drula E."/>
            <person name="Hage H."/>
            <person name="Chaduli D."/>
            <person name="Favel A."/>
            <person name="Grisel S."/>
            <person name="Henrissat B."/>
            <person name="Herpoel-Gimbert I."/>
            <person name="Ruiz-Duenas F.J."/>
            <person name="Chevret D."/>
            <person name="Hainaut M."/>
            <person name="Lin J."/>
            <person name="Wang M."/>
            <person name="Pangilinan J."/>
            <person name="Lipzen A."/>
            <person name="Lesage-Meessen L."/>
            <person name="Navarro D."/>
            <person name="Riley R."/>
            <person name="Grigoriev I.V."/>
            <person name="Zhou S."/>
            <person name="Raouche S."/>
            <person name="Rosso M.N."/>
        </authorList>
    </citation>
    <scope>NUCLEOTIDE SEQUENCE [LARGE SCALE GENOMIC DNA]</scope>
    <source>
        <strain evidence="13 14">BRFM 1820</strain>
    </source>
</reference>
<evidence type="ECO:0000256" key="8">
    <source>
        <dbReference type="ARBA" id="ARBA00023306"/>
    </source>
</evidence>
<dbReference type="AlphaFoldDB" id="A0A371DBR2"/>
<keyword evidence="7" id="KW-0539">Nucleus</keyword>
<dbReference type="Pfam" id="PF10512">
    <property type="entry name" value="Borealin"/>
    <property type="match status" value="1"/>
</dbReference>
<dbReference type="InterPro" id="IPR018867">
    <property type="entry name" value="Cell_div_borealin"/>
</dbReference>
<keyword evidence="9" id="KW-0137">Centromere</keyword>
<comment type="similarity">
    <text evidence="3">Belongs to the borealin family.</text>
</comment>
<evidence type="ECO:0000256" key="6">
    <source>
        <dbReference type="ARBA" id="ARBA00022776"/>
    </source>
</evidence>
<dbReference type="GO" id="GO:0000775">
    <property type="term" value="C:chromosome, centromeric region"/>
    <property type="evidence" value="ECO:0007669"/>
    <property type="project" value="UniProtKB-SubCell"/>
</dbReference>
<keyword evidence="8" id="KW-0131">Cell cycle</keyword>
<evidence type="ECO:0000256" key="9">
    <source>
        <dbReference type="ARBA" id="ARBA00023328"/>
    </source>
</evidence>
<organism evidence="13 14">
    <name type="scientific">Lentinus brumalis</name>
    <dbReference type="NCBI Taxonomy" id="2498619"/>
    <lineage>
        <taxon>Eukaryota</taxon>
        <taxon>Fungi</taxon>
        <taxon>Dikarya</taxon>
        <taxon>Basidiomycota</taxon>
        <taxon>Agaricomycotina</taxon>
        <taxon>Agaricomycetes</taxon>
        <taxon>Polyporales</taxon>
        <taxon>Polyporaceae</taxon>
        <taxon>Lentinus</taxon>
    </lineage>
</organism>
<dbReference type="Pfam" id="PF10444">
    <property type="entry name" value="Nbl1_Borealin_N"/>
    <property type="match status" value="1"/>
</dbReference>
<dbReference type="PANTHER" id="PTHR16040:SF7">
    <property type="entry name" value="AUSTRALIN, ISOFORM A-RELATED"/>
    <property type="match status" value="1"/>
</dbReference>
<protein>
    <submittedName>
        <fullName evidence="13">Uncharacterized protein</fullName>
    </submittedName>
</protein>
<evidence type="ECO:0000256" key="3">
    <source>
        <dbReference type="ARBA" id="ARBA00009914"/>
    </source>
</evidence>
<dbReference type="GO" id="GO:0032133">
    <property type="term" value="C:chromosome passenger complex"/>
    <property type="evidence" value="ECO:0007669"/>
    <property type="project" value="TreeGrafter"/>
</dbReference>
<feature type="compositionally biased region" description="Polar residues" evidence="10">
    <location>
        <begin position="199"/>
        <end position="217"/>
    </location>
</feature>
<dbReference type="InterPro" id="IPR046466">
    <property type="entry name" value="Borealin_C"/>
</dbReference>
<feature type="domain" description="Borealin C-terminal" evidence="12">
    <location>
        <begin position="192"/>
        <end position="248"/>
    </location>
</feature>
<keyword evidence="4" id="KW-0158">Chromosome</keyword>
<evidence type="ECO:0000256" key="5">
    <source>
        <dbReference type="ARBA" id="ARBA00022618"/>
    </source>
</evidence>